<comment type="caution">
    <text evidence="1">The sequence shown here is derived from an EMBL/GenBank/DDBJ whole genome shotgun (WGS) entry which is preliminary data.</text>
</comment>
<dbReference type="EMBL" id="BLLF01007240">
    <property type="protein sequence ID" value="GFH32849.1"/>
    <property type="molecule type" value="Genomic_DNA"/>
</dbReference>
<keyword evidence="2" id="KW-1185">Reference proteome</keyword>
<proteinExistence type="predicted"/>
<gene>
    <name evidence="1" type="ORF">HaLaN_32137</name>
</gene>
<reference evidence="1 2" key="1">
    <citation type="submission" date="2020-02" db="EMBL/GenBank/DDBJ databases">
        <title>Draft genome sequence of Haematococcus lacustris strain NIES-144.</title>
        <authorList>
            <person name="Morimoto D."/>
            <person name="Nakagawa S."/>
            <person name="Yoshida T."/>
            <person name="Sawayama S."/>
        </authorList>
    </citation>
    <scope>NUCLEOTIDE SEQUENCE [LARGE SCALE GENOMIC DNA]</scope>
    <source>
        <strain evidence="1 2">NIES-144</strain>
    </source>
</reference>
<protein>
    <submittedName>
        <fullName evidence="1">Uncharacterized protein</fullName>
    </submittedName>
</protein>
<dbReference type="Proteomes" id="UP000485058">
    <property type="component" value="Unassembled WGS sequence"/>
</dbReference>
<evidence type="ECO:0000313" key="1">
    <source>
        <dbReference type="EMBL" id="GFH32849.1"/>
    </source>
</evidence>
<evidence type="ECO:0000313" key="2">
    <source>
        <dbReference type="Proteomes" id="UP000485058"/>
    </source>
</evidence>
<sequence>MMTADAGMHVGVRITGQLGLRPDWPVWGPYCGLLVNWCKGLGVGVANAFVAFNLDDRQLKWVSGRFEHKDIGNVDVGRVVVNLGGGGVVNIRCGGEEQCHWLPHGWAYFMGPVASGKLPVRPGLYCEHSVGIQPGFSQPWSRTVGTCSLIIDVNITIHSYNLGPAFLPALWPTLSVWAETRPVGSL</sequence>
<organism evidence="1 2">
    <name type="scientific">Haematococcus lacustris</name>
    <name type="common">Green alga</name>
    <name type="synonym">Haematococcus pluvialis</name>
    <dbReference type="NCBI Taxonomy" id="44745"/>
    <lineage>
        <taxon>Eukaryota</taxon>
        <taxon>Viridiplantae</taxon>
        <taxon>Chlorophyta</taxon>
        <taxon>core chlorophytes</taxon>
        <taxon>Chlorophyceae</taxon>
        <taxon>CS clade</taxon>
        <taxon>Chlamydomonadales</taxon>
        <taxon>Haematococcaceae</taxon>
        <taxon>Haematococcus</taxon>
    </lineage>
</organism>
<name>A0A6A0AIU4_HAELA</name>
<accession>A0A6A0AIU4</accession>
<dbReference type="AlphaFoldDB" id="A0A6A0AIU4"/>